<evidence type="ECO:0000313" key="3">
    <source>
        <dbReference type="Proteomes" id="UP000074108"/>
    </source>
</evidence>
<keyword evidence="3" id="KW-1185">Reference proteome</keyword>
<name>A0A147K696_9BACI</name>
<evidence type="ECO:0000256" key="1">
    <source>
        <dbReference type="SAM" id="MobiDB-lite"/>
    </source>
</evidence>
<evidence type="ECO:0000313" key="2">
    <source>
        <dbReference type="EMBL" id="KUP05302.1"/>
    </source>
</evidence>
<dbReference type="AlphaFoldDB" id="A0A147K696"/>
<reference evidence="2 3" key="1">
    <citation type="journal article" date="2016" name="Front. Microbiol.">
        <title>Microevolution Analysis of Bacillus coahuilensis Unveils Differences in Phosphorus Acquisition Strategies and Their Regulation.</title>
        <authorList>
            <person name="Gomez-Lunar Z."/>
            <person name="Hernandez-Gonzalez I."/>
            <person name="Rodriguez-Torres M.D."/>
            <person name="Souza V."/>
            <person name="Olmedo-Alvarez G."/>
        </authorList>
    </citation>
    <scope>NUCLEOTIDE SEQUENCE [LARGE SCALE GENOMIC DNA]</scope>
    <source>
        <strain evidence="3">p1.1.43</strain>
    </source>
</reference>
<feature type="region of interest" description="Disordered" evidence="1">
    <location>
        <begin position="1"/>
        <end position="63"/>
    </location>
</feature>
<protein>
    <submittedName>
        <fullName evidence="2">Uncharacterized protein</fullName>
    </submittedName>
</protein>
<proteinExistence type="predicted"/>
<accession>A0A147K696</accession>
<dbReference type="EMBL" id="LDYG01000040">
    <property type="protein sequence ID" value="KUP05302.1"/>
    <property type="molecule type" value="Genomic_DNA"/>
</dbReference>
<sequence length="63" mass="7115">MSAPPKPEKKGRRDTRVVKRATQAPKKRNADKLGHMHVLTRSKPEKRSGLQEMSPSHLEVKSS</sequence>
<dbReference type="PATRIC" id="fig|1150625.3.peg.2683"/>
<comment type="caution">
    <text evidence="2">The sequence shown here is derived from an EMBL/GenBank/DDBJ whole genome shotgun (WGS) entry which is preliminary data.</text>
</comment>
<gene>
    <name evidence="2" type="ORF">Q75_12765</name>
</gene>
<organism evidence="2 3">
    <name type="scientific">Bacillus coahuilensis p1.1.43</name>
    <dbReference type="NCBI Taxonomy" id="1150625"/>
    <lineage>
        <taxon>Bacteria</taxon>
        <taxon>Bacillati</taxon>
        <taxon>Bacillota</taxon>
        <taxon>Bacilli</taxon>
        <taxon>Bacillales</taxon>
        <taxon>Bacillaceae</taxon>
        <taxon>Bacillus</taxon>
    </lineage>
</organism>
<dbReference type="Proteomes" id="UP000074108">
    <property type="component" value="Unassembled WGS sequence"/>
</dbReference>